<proteinExistence type="predicted"/>
<reference evidence="2" key="1">
    <citation type="journal article" date="2020" name="Stud. Mycol.">
        <title>101 Dothideomycetes genomes: a test case for predicting lifestyles and emergence of pathogens.</title>
        <authorList>
            <person name="Haridas S."/>
            <person name="Albert R."/>
            <person name="Binder M."/>
            <person name="Bloem J."/>
            <person name="Labutti K."/>
            <person name="Salamov A."/>
            <person name="Andreopoulos B."/>
            <person name="Baker S."/>
            <person name="Barry K."/>
            <person name="Bills G."/>
            <person name="Bluhm B."/>
            <person name="Cannon C."/>
            <person name="Castanera R."/>
            <person name="Culley D."/>
            <person name="Daum C."/>
            <person name="Ezra D."/>
            <person name="Gonzalez J."/>
            <person name="Henrissat B."/>
            <person name="Kuo A."/>
            <person name="Liang C."/>
            <person name="Lipzen A."/>
            <person name="Lutzoni F."/>
            <person name="Magnuson J."/>
            <person name="Mondo S."/>
            <person name="Nolan M."/>
            <person name="Ohm R."/>
            <person name="Pangilinan J."/>
            <person name="Park H.-J."/>
            <person name="Ramirez L."/>
            <person name="Alfaro M."/>
            <person name="Sun H."/>
            <person name="Tritt A."/>
            <person name="Yoshinaga Y."/>
            <person name="Zwiers L.-H."/>
            <person name="Turgeon B."/>
            <person name="Goodwin S."/>
            <person name="Spatafora J."/>
            <person name="Crous P."/>
            <person name="Grigoriev I."/>
        </authorList>
    </citation>
    <scope>NUCLEOTIDE SEQUENCE</scope>
    <source>
        <strain evidence="2">CBS 121167</strain>
    </source>
</reference>
<evidence type="ECO:0000256" key="1">
    <source>
        <dbReference type="SAM" id="MobiDB-lite"/>
    </source>
</evidence>
<organism evidence="2 3">
    <name type="scientific">Aplosporella prunicola CBS 121167</name>
    <dbReference type="NCBI Taxonomy" id="1176127"/>
    <lineage>
        <taxon>Eukaryota</taxon>
        <taxon>Fungi</taxon>
        <taxon>Dikarya</taxon>
        <taxon>Ascomycota</taxon>
        <taxon>Pezizomycotina</taxon>
        <taxon>Dothideomycetes</taxon>
        <taxon>Dothideomycetes incertae sedis</taxon>
        <taxon>Botryosphaeriales</taxon>
        <taxon>Aplosporellaceae</taxon>
        <taxon>Aplosporella</taxon>
    </lineage>
</organism>
<dbReference type="RefSeq" id="XP_033401708.1">
    <property type="nucleotide sequence ID" value="XM_033534955.1"/>
</dbReference>
<feature type="compositionally biased region" description="Basic and acidic residues" evidence="1">
    <location>
        <begin position="33"/>
        <end position="51"/>
    </location>
</feature>
<sequence>MKQEGTVCLSTHRREGICIHARLTGNRTKRERKKELERERESKKRKTEVQSRHVKGKKEKHMNNRQNPPLRNDQSSTCRLPTKHHQPASQPGRQTSKRTHGLPRERGGAGRSGAEPHTHPLPISHAYRQVTTAPPHEEVTVQCPQKKSPGPHQPAIG</sequence>
<feature type="compositionally biased region" description="Polar residues" evidence="1">
    <location>
        <begin position="64"/>
        <end position="79"/>
    </location>
</feature>
<accession>A0A6A6BPK0</accession>
<dbReference type="GeneID" id="54292447"/>
<feature type="compositionally biased region" description="Basic and acidic residues" evidence="1">
    <location>
        <begin position="102"/>
        <end position="118"/>
    </location>
</feature>
<dbReference type="Proteomes" id="UP000799438">
    <property type="component" value="Unassembled WGS sequence"/>
</dbReference>
<feature type="region of interest" description="Disordered" evidence="1">
    <location>
        <begin position="1"/>
        <end position="157"/>
    </location>
</feature>
<keyword evidence="3" id="KW-1185">Reference proteome</keyword>
<evidence type="ECO:0000313" key="3">
    <source>
        <dbReference type="Proteomes" id="UP000799438"/>
    </source>
</evidence>
<dbReference type="AlphaFoldDB" id="A0A6A6BPK0"/>
<gene>
    <name evidence="2" type="ORF">K452DRAFT_104461</name>
</gene>
<dbReference type="EMBL" id="ML995476">
    <property type="protein sequence ID" value="KAF2145996.1"/>
    <property type="molecule type" value="Genomic_DNA"/>
</dbReference>
<name>A0A6A6BPK0_9PEZI</name>
<protein>
    <submittedName>
        <fullName evidence="2">Uncharacterized protein</fullName>
    </submittedName>
</protein>
<evidence type="ECO:0000313" key="2">
    <source>
        <dbReference type="EMBL" id="KAF2145996.1"/>
    </source>
</evidence>